<dbReference type="GO" id="GO:0005886">
    <property type="term" value="C:plasma membrane"/>
    <property type="evidence" value="ECO:0007669"/>
    <property type="project" value="UniProtKB-SubCell"/>
</dbReference>
<dbReference type="InterPro" id="IPR002528">
    <property type="entry name" value="MATE_fam"/>
</dbReference>
<feature type="transmembrane region" description="Helical" evidence="7">
    <location>
        <begin position="258"/>
        <end position="279"/>
    </location>
</feature>
<evidence type="ECO:0000256" key="1">
    <source>
        <dbReference type="ARBA" id="ARBA00004651"/>
    </source>
</evidence>
<proteinExistence type="predicted"/>
<dbReference type="InterPro" id="IPR047135">
    <property type="entry name" value="YsiQ"/>
</dbReference>
<keyword evidence="4 7" id="KW-0812">Transmembrane</keyword>
<dbReference type="RefSeq" id="WP_330163578.1">
    <property type="nucleotide sequence ID" value="NZ_WNZW01000015.1"/>
</dbReference>
<feature type="transmembrane region" description="Helical" evidence="7">
    <location>
        <begin position="133"/>
        <end position="152"/>
    </location>
</feature>
<dbReference type="PANTHER" id="PTHR42925">
    <property type="entry name" value="MULTIDRUG AND TOXIN EFFLUX PROTEIN MATE FAMILY"/>
    <property type="match status" value="1"/>
</dbReference>
<keyword evidence="6 7" id="KW-0472">Membrane</keyword>
<accession>A0A7X2Z536</accession>
<dbReference type="EMBL" id="WNZW01000015">
    <property type="protein sequence ID" value="MUG47718.1"/>
    <property type="molecule type" value="Genomic_DNA"/>
</dbReference>
<dbReference type="GO" id="GO:0042910">
    <property type="term" value="F:xenobiotic transmembrane transporter activity"/>
    <property type="evidence" value="ECO:0007669"/>
    <property type="project" value="InterPro"/>
</dbReference>
<evidence type="ECO:0000313" key="9">
    <source>
        <dbReference type="Proteomes" id="UP000447876"/>
    </source>
</evidence>
<keyword evidence="2" id="KW-0813">Transport</keyword>
<name>A0A7X2Z536_9BACL</name>
<evidence type="ECO:0000256" key="2">
    <source>
        <dbReference type="ARBA" id="ARBA00022448"/>
    </source>
</evidence>
<keyword evidence="3" id="KW-1003">Cell membrane</keyword>
<comment type="caution">
    <text evidence="8">The sequence shown here is derived from an EMBL/GenBank/DDBJ whole genome shotgun (WGS) entry which is preliminary data.</text>
</comment>
<dbReference type="Pfam" id="PF01554">
    <property type="entry name" value="MatE"/>
    <property type="match status" value="2"/>
</dbReference>
<dbReference type="NCBIfam" id="TIGR00797">
    <property type="entry name" value="matE"/>
    <property type="match status" value="1"/>
</dbReference>
<dbReference type="AlphaFoldDB" id="A0A7X2Z536"/>
<dbReference type="CDD" id="cd13134">
    <property type="entry name" value="MATE_like_8"/>
    <property type="match status" value="1"/>
</dbReference>
<feature type="transmembrane region" description="Helical" evidence="7">
    <location>
        <begin position="57"/>
        <end position="81"/>
    </location>
</feature>
<gene>
    <name evidence="8" type="ORF">GNP95_22475</name>
</gene>
<evidence type="ECO:0000256" key="6">
    <source>
        <dbReference type="ARBA" id="ARBA00023136"/>
    </source>
</evidence>
<sequence>MTLTDRVPSWKKLSLFAVTWPILIDSVLRMMLGTVDVFMLSRISDKVTGAVGLANEIIYFCILMFGFVGIGTSVAVAQYIGAGREREAGRISANAITLNLIFGVLVSLVLFLYGEPILHLMKLNPEQIGIASHYLKIIGGFIWIEALSYAVSSVIRSTGHTKSVMFVTLGVNLVHVAGNYLLIFGNFGFPELGVTGAAISTVVSRLLGIIVLFIILYRRSPAPIHAKDYVVWNGTYVKQILHVGLPAAGEHLAWQSQYLMIISFVNMIGITALNTHVYVMNISNYFMALALAIGAGTEIIVGQMVGAGEMKEAYKRLMRSVRISFGLTLGIVGIASLFRHDLIGIFTKDPEIIAAGAGIFLLSIILEPGRTFNMVIINSLRAAGDARFPVLMGVLSMWGVSVPLAYALGVHFGMGLLGIWIAFTVDEWLRGMIMLLRWRSRAWEKKALVKPVSAPDNGMGAQA</sequence>
<feature type="transmembrane region" description="Helical" evidence="7">
    <location>
        <begin position="352"/>
        <end position="369"/>
    </location>
</feature>
<dbReference type="GO" id="GO:0015297">
    <property type="term" value="F:antiporter activity"/>
    <property type="evidence" value="ECO:0007669"/>
    <property type="project" value="InterPro"/>
</dbReference>
<feature type="transmembrane region" description="Helical" evidence="7">
    <location>
        <begin position="93"/>
        <end position="113"/>
    </location>
</feature>
<comment type="subcellular location">
    <subcellularLocation>
        <location evidence="1">Cell membrane</location>
        <topology evidence="1">Multi-pass membrane protein</topology>
    </subcellularLocation>
</comment>
<evidence type="ECO:0000256" key="4">
    <source>
        <dbReference type="ARBA" id="ARBA00022692"/>
    </source>
</evidence>
<dbReference type="PIRSF" id="PIRSF006603">
    <property type="entry name" value="DinF"/>
    <property type="match status" value="1"/>
</dbReference>
<reference evidence="8 9" key="1">
    <citation type="submission" date="2019-11" db="EMBL/GenBank/DDBJ databases">
        <title>Draft genome sequences of five Paenibacillus species of dairy origin.</title>
        <authorList>
            <person name="Olajide A.M."/>
            <person name="Chen S."/>
            <person name="Lapointe G."/>
        </authorList>
    </citation>
    <scope>NUCLEOTIDE SEQUENCE [LARGE SCALE GENOMIC DNA]</scope>
    <source>
        <strain evidence="8 9">12CR55</strain>
    </source>
</reference>
<feature type="transmembrane region" description="Helical" evidence="7">
    <location>
        <begin position="164"/>
        <end position="185"/>
    </location>
</feature>
<feature type="transmembrane region" description="Helical" evidence="7">
    <location>
        <begin position="320"/>
        <end position="340"/>
    </location>
</feature>
<feature type="transmembrane region" description="Helical" evidence="7">
    <location>
        <begin position="285"/>
        <end position="308"/>
    </location>
</feature>
<dbReference type="PANTHER" id="PTHR42925:SF1">
    <property type="entry name" value="VIRULENCE FACTOR MVIN"/>
    <property type="match status" value="1"/>
</dbReference>
<organism evidence="8 9">
    <name type="scientific">Paenibacillus woosongensis</name>
    <dbReference type="NCBI Taxonomy" id="307580"/>
    <lineage>
        <taxon>Bacteria</taxon>
        <taxon>Bacillati</taxon>
        <taxon>Bacillota</taxon>
        <taxon>Bacilli</taxon>
        <taxon>Bacillales</taxon>
        <taxon>Paenibacillaceae</taxon>
        <taxon>Paenibacillus</taxon>
    </lineage>
</organism>
<evidence type="ECO:0000256" key="5">
    <source>
        <dbReference type="ARBA" id="ARBA00022989"/>
    </source>
</evidence>
<protein>
    <submittedName>
        <fullName evidence="8">MATE family efflux transporter</fullName>
    </submittedName>
</protein>
<feature type="transmembrane region" description="Helical" evidence="7">
    <location>
        <begin position="414"/>
        <end position="436"/>
    </location>
</feature>
<feature type="transmembrane region" description="Helical" evidence="7">
    <location>
        <begin position="390"/>
        <end position="408"/>
    </location>
</feature>
<dbReference type="Proteomes" id="UP000447876">
    <property type="component" value="Unassembled WGS sequence"/>
</dbReference>
<dbReference type="InterPro" id="IPR048279">
    <property type="entry name" value="MdtK-like"/>
</dbReference>
<feature type="transmembrane region" description="Helical" evidence="7">
    <location>
        <begin position="197"/>
        <end position="217"/>
    </location>
</feature>
<evidence type="ECO:0000256" key="7">
    <source>
        <dbReference type="SAM" id="Phobius"/>
    </source>
</evidence>
<evidence type="ECO:0000256" key="3">
    <source>
        <dbReference type="ARBA" id="ARBA00022475"/>
    </source>
</evidence>
<keyword evidence="5 7" id="KW-1133">Transmembrane helix</keyword>
<evidence type="ECO:0000313" key="8">
    <source>
        <dbReference type="EMBL" id="MUG47718.1"/>
    </source>
</evidence>
<feature type="transmembrane region" description="Helical" evidence="7">
    <location>
        <begin position="12"/>
        <end position="32"/>
    </location>
</feature>